<proteinExistence type="predicted"/>
<dbReference type="Proteomes" id="UP000054466">
    <property type="component" value="Unassembled WGS sequence"/>
</dbReference>
<dbReference type="GeneID" id="27340307"/>
<keyword evidence="2" id="KW-0472">Membrane</keyword>
<keyword evidence="2" id="KW-1133">Transmembrane helix</keyword>
<dbReference type="VEuPathDB" id="FungiDB:PV07_01113"/>
<organism evidence="3 4">
    <name type="scientific">Cladophialophora immunda</name>
    <dbReference type="NCBI Taxonomy" id="569365"/>
    <lineage>
        <taxon>Eukaryota</taxon>
        <taxon>Fungi</taxon>
        <taxon>Dikarya</taxon>
        <taxon>Ascomycota</taxon>
        <taxon>Pezizomycotina</taxon>
        <taxon>Eurotiomycetes</taxon>
        <taxon>Chaetothyriomycetidae</taxon>
        <taxon>Chaetothyriales</taxon>
        <taxon>Herpotrichiellaceae</taxon>
        <taxon>Cladophialophora</taxon>
    </lineage>
</organism>
<dbReference type="HOGENOM" id="CLU_741858_0_0_1"/>
<name>A0A0D2CT27_9EURO</name>
<feature type="region of interest" description="Disordered" evidence="1">
    <location>
        <begin position="228"/>
        <end position="266"/>
    </location>
</feature>
<feature type="compositionally biased region" description="Low complexity" evidence="1">
    <location>
        <begin position="228"/>
        <end position="250"/>
    </location>
</feature>
<feature type="region of interest" description="Disordered" evidence="1">
    <location>
        <begin position="286"/>
        <end position="330"/>
    </location>
</feature>
<dbReference type="EMBL" id="KN847040">
    <property type="protein sequence ID" value="KIW34328.1"/>
    <property type="molecule type" value="Genomic_DNA"/>
</dbReference>
<feature type="compositionally biased region" description="Low complexity" evidence="1">
    <location>
        <begin position="294"/>
        <end position="330"/>
    </location>
</feature>
<dbReference type="STRING" id="569365.A0A0D2CT27"/>
<evidence type="ECO:0000313" key="3">
    <source>
        <dbReference type="EMBL" id="KIW34328.1"/>
    </source>
</evidence>
<gene>
    <name evidence="3" type="ORF">PV07_01113</name>
</gene>
<evidence type="ECO:0000313" key="4">
    <source>
        <dbReference type="Proteomes" id="UP000054466"/>
    </source>
</evidence>
<evidence type="ECO:0000256" key="2">
    <source>
        <dbReference type="SAM" id="Phobius"/>
    </source>
</evidence>
<sequence length="373" mass="38549">MDMQSRIYFCPSAGSGAVLITNYTVRSSTFTYLHSHLTSKMRWFILILSLVLDGACLVDSLLPTRASFAGATDDVVPRLQHFTPGPTTPPKVPAALGHGMLRRQDAPPPDMDSAVCGYVDGNSSIPLGCPNGYCALDTNLLVMGCCADFDVDADNSATPDGCTFQSACVDLSGYQEYCSDSDASSECQSDTMLELCTDPDAPYCRTYEMGEYVAYDCFTEPGQSHAVDATATDDSTGDYSDGSGASTSGSEMGLPPPWTTDVAQPPPGSSGVLVSIVAIAPSSFLEPHSDPSLSSATATGAEGEAGQEQSAVTPATASASPGSAASKSSAAGRTGLCRASGLGLLWEGCAGLVLAWWMGLGLGLIYILHGGMS</sequence>
<dbReference type="AlphaFoldDB" id="A0A0D2CT27"/>
<feature type="transmembrane region" description="Helical" evidence="2">
    <location>
        <begin position="344"/>
        <end position="368"/>
    </location>
</feature>
<keyword evidence="2" id="KW-0812">Transmembrane</keyword>
<protein>
    <submittedName>
        <fullName evidence="3">Uncharacterized protein</fullName>
    </submittedName>
</protein>
<reference evidence="3 4" key="1">
    <citation type="submission" date="2015-01" db="EMBL/GenBank/DDBJ databases">
        <title>The Genome Sequence of Cladophialophora immunda CBS83496.</title>
        <authorList>
            <consortium name="The Broad Institute Genomics Platform"/>
            <person name="Cuomo C."/>
            <person name="de Hoog S."/>
            <person name="Gorbushina A."/>
            <person name="Stielow B."/>
            <person name="Teixiera M."/>
            <person name="Abouelleil A."/>
            <person name="Chapman S.B."/>
            <person name="Priest M."/>
            <person name="Young S.K."/>
            <person name="Wortman J."/>
            <person name="Nusbaum C."/>
            <person name="Birren B."/>
        </authorList>
    </citation>
    <scope>NUCLEOTIDE SEQUENCE [LARGE SCALE GENOMIC DNA]</scope>
    <source>
        <strain evidence="3 4">CBS 83496</strain>
    </source>
</reference>
<accession>A0A0D2CT27</accession>
<dbReference type="OrthoDB" id="5347452at2759"/>
<evidence type="ECO:0000256" key="1">
    <source>
        <dbReference type="SAM" id="MobiDB-lite"/>
    </source>
</evidence>
<dbReference type="RefSeq" id="XP_016254544.1">
    <property type="nucleotide sequence ID" value="XM_016387616.1"/>
</dbReference>
<keyword evidence="4" id="KW-1185">Reference proteome</keyword>
<feature type="compositionally biased region" description="Pro residues" evidence="1">
    <location>
        <begin position="254"/>
        <end position="266"/>
    </location>
</feature>